<feature type="transmembrane region" description="Helical" evidence="6">
    <location>
        <begin position="145"/>
        <end position="166"/>
    </location>
</feature>
<dbReference type="GO" id="GO:0022857">
    <property type="term" value="F:transmembrane transporter activity"/>
    <property type="evidence" value="ECO:0007669"/>
    <property type="project" value="InterPro"/>
</dbReference>
<feature type="transmembrane region" description="Helical" evidence="6">
    <location>
        <begin position="324"/>
        <end position="343"/>
    </location>
</feature>
<dbReference type="CDD" id="cd06580">
    <property type="entry name" value="TM_PBP1_transp_TpRbsC_like"/>
    <property type="match status" value="1"/>
</dbReference>
<dbReference type="PANTHER" id="PTHR47089">
    <property type="entry name" value="ABC TRANSPORTER, PERMEASE PROTEIN"/>
    <property type="match status" value="1"/>
</dbReference>
<dbReference type="Pfam" id="PF02653">
    <property type="entry name" value="BPD_transp_2"/>
    <property type="match status" value="1"/>
</dbReference>
<dbReference type="GO" id="GO:0005886">
    <property type="term" value="C:plasma membrane"/>
    <property type="evidence" value="ECO:0007669"/>
    <property type="project" value="UniProtKB-SubCell"/>
</dbReference>
<evidence type="ECO:0000313" key="7">
    <source>
        <dbReference type="EMBL" id="HDX33746.1"/>
    </source>
</evidence>
<evidence type="ECO:0000256" key="4">
    <source>
        <dbReference type="ARBA" id="ARBA00022989"/>
    </source>
</evidence>
<keyword evidence="4 6" id="KW-1133">Transmembrane helix</keyword>
<dbReference type="PANTHER" id="PTHR47089:SF1">
    <property type="entry name" value="GUANOSINE ABC TRANSPORTER PERMEASE PROTEIN NUPP"/>
    <property type="match status" value="1"/>
</dbReference>
<keyword evidence="2" id="KW-1003">Cell membrane</keyword>
<feature type="transmembrane region" description="Helical" evidence="6">
    <location>
        <begin position="281"/>
        <end position="304"/>
    </location>
</feature>
<reference evidence="7" key="1">
    <citation type="journal article" date="2020" name="mSystems">
        <title>Genome- and Community-Level Interaction Insights into Carbon Utilization and Element Cycling Functions of Hydrothermarchaeota in Hydrothermal Sediment.</title>
        <authorList>
            <person name="Zhou Z."/>
            <person name="Liu Y."/>
            <person name="Xu W."/>
            <person name="Pan J."/>
            <person name="Luo Z.H."/>
            <person name="Li M."/>
        </authorList>
    </citation>
    <scope>NUCLEOTIDE SEQUENCE [LARGE SCALE GENOMIC DNA]</scope>
    <source>
        <strain evidence="7">SpSt-289</strain>
    </source>
</reference>
<comment type="caution">
    <text evidence="7">The sequence shown here is derived from an EMBL/GenBank/DDBJ whole genome shotgun (WGS) entry which is preliminary data.</text>
</comment>
<organism evidence="7">
    <name type="scientific">Caldilinea aerophila</name>
    <dbReference type="NCBI Taxonomy" id="133453"/>
    <lineage>
        <taxon>Bacteria</taxon>
        <taxon>Bacillati</taxon>
        <taxon>Chloroflexota</taxon>
        <taxon>Caldilineae</taxon>
        <taxon>Caldilineales</taxon>
        <taxon>Caldilineaceae</taxon>
        <taxon>Caldilinea</taxon>
    </lineage>
</organism>
<dbReference type="AlphaFoldDB" id="A0A7C1JN57"/>
<accession>A0A7C1JN57</accession>
<feature type="transmembrane region" description="Helical" evidence="6">
    <location>
        <begin position="246"/>
        <end position="269"/>
    </location>
</feature>
<evidence type="ECO:0000256" key="3">
    <source>
        <dbReference type="ARBA" id="ARBA00022692"/>
    </source>
</evidence>
<feature type="transmembrane region" description="Helical" evidence="6">
    <location>
        <begin position="121"/>
        <end position="139"/>
    </location>
</feature>
<gene>
    <name evidence="7" type="ORF">ENQ20_20035</name>
</gene>
<dbReference type="InterPro" id="IPR001851">
    <property type="entry name" value="ABC_transp_permease"/>
</dbReference>
<protein>
    <submittedName>
        <fullName evidence="7">ABC transporter permease</fullName>
    </submittedName>
</protein>
<keyword evidence="3 6" id="KW-0812">Transmembrane</keyword>
<proteinExistence type="predicted"/>
<evidence type="ECO:0000256" key="5">
    <source>
        <dbReference type="ARBA" id="ARBA00023136"/>
    </source>
</evidence>
<evidence type="ECO:0000256" key="2">
    <source>
        <dbReference type="ARBA" id="ARBA00022475"/>
    </source>
</evidence>
<evidence type="ECO:0000256" key="6">
    <source>
        <dbReference type="SAM" id="Phobius"/>
    </source>
</evidence>
<comment type="subcellular location">
    <subcellularLocation>
        <location evidence="1">Cell membrane</location>
        <topology evidence="1">Multi-pass membrane protein</topology>
    </subcellularLocation>
</comment>
<evidence type="ECO:0000256" key="1">
    <source>
        <dbReference type="ARBA" id="ARBA00004651"/>
    </source>
</evidence>
<sequence length="351" mass="36697">MTTATLSRQTGAVLWRNVALPILAILAALLVGALMLTLSGFNVAAAYSALWSGVFGSVRNLGEAMLRATPLILIGSGIAIAFRCGIWNIGAEGQFYMGAVAGALIGLTAGNLPVWLSIPMALLAGSLLGGLWAAIAGWLKVRLGLNEVVTTIMLNYIAIGIVGYLVTGPMQEASRYNPQTDEIAASMVLPRLFPGMRVHAGFVLALILPVLAAILLFRTPFGFALRAVGFNPVAARHAGINVNRQYVLAISLSGAAAGIAGAVEVLGVIGRLYENISPGYGFTGIAVSLLAANHPLGTIFSGLLFGALTTGAELMQLTAKIPSAMTFILQGLIIAFLVLFRAIQERIWRQG</sequence>
<dbReference type="EMBL" id="DSMG01000199">
    <property type="protein sequence ID" value="HDX33746.1"/>
    <property type="molecule type" value="Genomic_DNA"/>
</dbReference>
<name>A0A7C1JN57_9CHLR</name>
<feature type="transmembrane region" description="Helical" evidence="6">
    <location>
        <begin position="20"/>
        <end position="50"/>
    </location>
</feature>
<feature type="transmembrane region" description="Helical" evidence="6">
    <location>
        <begin position="71"/>
        <end position="89"/>
    </location>
</feature>
<feature type="transmembrane region" description="Helical" evidence="6">
    <location>
        <begin position="198"/>
        <end position="217"/>
    </location>
</feature>
<keyword evidence="5 6" id="KW-0472">Membrane</keyword>
<feature type="transmembrane region" description="Helical" evidence="6">
    <location>
        <begin position="95"/>
        <end position="114"/>
    </location>
</feature>